<evidence type="ECO:0000313" key="6">
    <source>
        <dbReference type="EMBL" id="TWF54852.1"/>
    </source>
</evidence>
<dbReference type="GO" id="GO:1990281">
    <property type="term" value="C:efflux pump complex"/>
    <property type="evidence" value="ECO:0007669"/>
    <property type="project" value="TreeGrafter"/>
</dbReference>
<reference evidence="6 7" key="1">
    <citation type="submission" date="2019-06" db="EMBL/GenBank/DDBJ databases">
        <title>Sorghum-associated microbial communities from plants grown in Nebraska, USA.</title>
        <authorList>
            <person name="Schachtman D."/>
        </authorList>
    </citation>
    <scope>NUCLEOTIDE SEQUENCE [LARGE SCALE GENOMIC DNA]</scope>
    <source>
        <strain evidence="6 7">1225</strain>
    </source>
</reference>
<dbReference type="EMBL" id="VIWP01000003">
    <property type="protein sequence ID" value="TWF54852.1"/>
    <property type="molecule type" value="Genomic_DNA"/>
</dbReference>
<dbReference type="OrthoDB" id="7422354at2"/>
<feature type="signal peptide" evidence="3">
    <location>
        <begin position="1"/>
        <end position="24"/>
    </location>
</feature>
<dbReference type="Pfam" id="PF25954">
    <property type="entry name" value="Beta-barrel_RND_2"/>
    <property type="match status" value="1"/>
</dbReference>
<accession>A0A561QWY6</accession>
<feature type="coiled-coil region" evidence="2">
    <location>
        <begin position="106"/>
        <end position="178"/>
    </location>
</feature>
<dbReference type="GO" id="GO:0015562">
    <property type="term" value="F:efflux transmembrane transporter activity"/>
    <property type="evidence" value="ECO:0007669"/>
    <property type="project" value="TreeGrafter"/>
</dbReference>
<sequence>MVRILPVFASLAVLMSTVTLPAHAEETAPPAAAQPKLPAIIVTEAVNRPMTDRVIATGTVKPVDDVYVMPLVDGLSIRTVDADVSDSVKAGDVLATLNDDALVLQKSQLQANKAKAEASVAQYKAQVLEAQANLDDYRRQRDRTQKLNQSGTTTQSQLEQAEAQVEVGEARLNAARQAVAVGESDIKVVEAQIEDVDLNLARTGVKSPVDGVISAKNARVGAIASGSGNPLFTIIKNGAIELVADLSETDIQKVKVGQKAVITVAGGTTRVEGKVRLVSPSVDATTRLGAVHIVIDGKSGARDGMYAHADIIIEETQALALPLSAVTTGRTGSITRKVDNGVVKQVKIETGIQDGGFVQVVSGLSAGDVVVAKAGAFVRDGDHIAPVPAKPEPGAVSN</sequence>
<dbReference type="PANTHER" id="PTHR30469:SF15">
    <property type="entry name" value="HLYD FAMILY OF SECRETION PROTEINS"/>
    <property type="match status" value="1"/>
</dbReference>
<evidence type="ECO:0000313" key="7">
    <source>
        <dbReference type="Proteomes" id="UP000320653"/>
    </source>
</evidence>
<comment type="similarity">
    <text evidence="1">Belongs to the membrane fusion protein (MFP) (TC 8.A.1) family.</text>
</comment>
<dbReference type="Gene3D" id="2.40.30.170">
    <property type="match status" value="1"/>
</dbReference>
<keyword evidence="7" id="KW-1185">Reference proteome</keyword>
<dbReference type="InterPro" id="IPR058637">
    <property type="entry name" value="YknX-like_C"/>
</dbReference>
<evidence type="ECO:0000259" key="4">
    <source>
        <dbReference type="Pfam" id="PF25954"/>
    </source>
</evidence>
<dbReference type="PANTHER" id="PTHR30469">
    <property type="entry name" value="MULTIDRUG RESISTANCE PROTEIN MDTA"/>
    <property type="match status" value="1"/>
</dbReference>
<dbReference type="InterPro" id="IPR006143">
    <property type="entry name" value="RND_pump_MFP"/>
</dbReference>
<dbReference type="Gene3D" id="2.40.50.100">
    <property type="match status" value="1"/>
</dbReference>
<evidence type="ECO:0000256" key="1">
    <source>
        <dbReference type="ARBA" id="ARBA00009477"/>
    </source>
</evidence>
<dbReference type="InterPro" id="IPR058792">
    <property type="entry name" value="Beta-barrel_RND_2"/>
</dbReference>
<protein>
    <submittedName>
        <fullName evidence="6">HlyD family secretion protein</fullName>
    </submittedName>
</protein>
<name>A0A561QWY6_9HYPH</name>
<dbReference type="AlphaFoldDB" id="A0A561QWY6"/>
<gene>
    <name evidence="6" type="ORF">FHW37_103723</name>
</gene>
<evidence type="ECO:0000259" key="5">
    <source>
        <dbReference type="Pfam" id="PF25989"/>
    </source>
</evidence>
<evidence type="ECO:0000256" key="2">
    <source>
        <dbReference type="SAM" id="Coils"/>
    </source>
</evidence>
<organism evidence="6 7">
    <name type="scientific">Neorhizobium alkalisoli</name>
    <dbReference type="NCBI Taxonomy" id="528178"/>
    <lineage>
        <taxon>Bacteria</taxon>
        <taxon>Pseudomonadati</taxon>
        <taxon>Pseudomonadota</taxon>
        <taxon>Alphaproteobacteria</taxon>
        <taxon>Hyphomicrobiales</taxon>
        <taxon>Rhizobiaceae</taxon>
        <taxon>Rhizobium/Agrobacterium group</taxon>
        <taxon>Neorhizobium</taxon>
    </lineage>
</organism>
<dbReference type="RefSeq" id="WP_145637617.1">
    <property type="nucleotide sequence ID" value="NZ_VIWP01000003.1"/>
</dbReference>
<dbReference type="Gene3D" id="2.40.420.20">
    <property type="match status" value="1"/>
</dbReference>
<dbReference type="NCBIfam" id="TIGR01730">
    <property type="entry name" value="RND_mfp"/>
    <property type="match status" value="1"/>
</dbReference>
<proteinExistence type="inferred from homology"/>
<comment type="caution">
    <text evidence="6">The sequence shown here is derived from an EMBL/GenBank/DDBJ whole genome shotgun (WGS) entry which is preliminary data.</text>
</comment>
<dbReference type="SUPFAM" id="SSF111369">
    <property type="entry name" value="HlyD-like secretion proteins"/>
    <property type="match status" value="1"/>
</dbReference>
<feature type="domain" description="CusB-like beta-barrel" evidence="4">
    <location>
        <begin position="242"/>
        <end position="310"/>
    </location>
</feature>
<evidence type="ECO:0000256" key="3">
    <source>
        <dbReference type="SAM" id="SignalP"/>
    </source>
</evidence>
<keyword evidence="3" id="KW-0732">Signal</keyword>
<dbReference type="Proteomes" id="UP000320653">
    <property type="component" value="Unassembled WGS sequence"/>
</dbReference>
<feature type="chain" id="PRO_5021834601" evidence="3">
    <location>
        <begin position="25"/>
        <end position="398"/>
    </location>
</feature>
<keyword evidence="2" id="KW-0175">Coiled coil</keyword>
<feature type="domain" description="YknX-like C-terminal permuted SH3-like" evidence="5">
    <location>
        <begin position="318"/>
        <end position="384"/>
    </location>
</feature>
<dbReference type="Pfam" id="PF25989">
    <property type="entry name" value="YknX_C"/>
    <property type="match status" value="1"/>
</dbReference>
<dbReference type="Gene3D" id="1.10.287.470">
    <property type="entry name" value="Helix hairpin bin"/>
    <property type="match status" value="1"/>
</dbReference>